<evidence type="ECO:0000313" key="2">
    <source>
        <dbReference type="Proteomes" id="UP000076761"/>
    </source>
</evidence>
<gene>
    <name evidence="1" type="ORF">NEOLEDRAFT_1179366</name>
</gene>
<dbReference type="OrthoDB" id="3263571at2759"/>
<proteinExistence type="predicted"/>
<protein>
    <recommendedName>
        <fullName evidence="3">Retrotransposon gag domain-containing protein</fullName>
    </recommendedName>
</protein>
<dbReference type="Proteomes" id="UP000076761">
    <property type="component" value="Unassembled WGS sequence"/>
</dbReference>
<evidence type="ECO:0000313" key="1">
    <source>
        <dbReference type="EMBL" id="KZT24373.1"/>
    </source>
</evidence>
<name>A0A165RWU0_9AGAM</name>
<evidence type="ECO:0008006" key="3">
    <source>
        <dbReference type="Google" id="ProtNLM"/>
    </source>
</evidence>
<sequence>MLSKKDENGSMQLGEYKEFQAAIEGSFLEMDMAGSAITKLRYLKQTKTADEYIQEFCIYASHSELKDDAALIDLEKMPTTIKEWYEITARLDNQYRKRLAHLNASKGKAMTTMTFTP</sequence>
<dbReference type="STRING" id="1314782.A0A165RWU0"/>
<reference evidence="1 2" key="1">
    <citation type="journal article" date="2016" name="Mol. Biol. Evol.">
        <title>Comparative Genomics of Early-Diverging Mushroom-Forming Fungi Provides Insights into the Origins of Lignocellulose Decay Capabilities.</title>
        <authorList>
            <person name="Nagy L.G."/>
            <person name="Riley R."/>
            <person name="Tritt A."/>
            <person name="Adam C."/>
            <person name="Daum C."/>
            <person name="Floudas D."/>
            <person name="Sun H."/>
            <person name="Yadav J.S."/>
            <person name="Pangilinan J."/>
            <person name="Larsson K.H."/>
            <person name="Matsuura K."/>
            <person name="Barry K."/>
            <person name="Labutti K."/>
            <person name="Kuo R."/>
            <person name="Ohm R.A."/>
            <person name="Bhattacharya S.S."/>
            <person name="Shirouzu T."/>
            <person name="Yoshinaga Y."/>
            <person name="Martin F.M."/>
            <person name="Grigoriev I.V."/>
            <person name="Hibbett D.S."/>
        </authorList>
    </citation>
    <scope>NUCLEOTIDE SEQUENCE [LARGE SCALE GENOMIC DNA]</scope>
    <source>
        <strain evidence="1 2">HHB14362 ss-1</strain>
    </source>
</reference>
<accession>A0A165RWU0</accession>
<dbReference type="AlphaFoldDB" id="A0A165RWU0"/>
<keyword evidence="2" id="KW-1185">Reference proteome</keyword>
<dbReference type="InParanoid" id="A0A165RWU0"/>
<organism evidence="1 2">
    <name type="scientific">Neolentinus lepideus HHB14362 ss-1</name>
    <dbReference type="NCBI Taxonomy" id="1314782"/>
    <lineage>
        <taxon>Eukaryota</taxon>
        <taxon>Fungi</taxon>
        <taxon>Dikarya</taxon>
        <taxon>Basidiomycota</taxon>
        <taxon>Agaricomycotina</taxon>
        <taxon>Agaricomycetes</taxon>
        <taxon>Gloeophyllales</taxon>
        <taxon>Gloeophyllaceae</taxon>
        <taxon>Neolentinus</taxon>
    </lineage>
</organism>
<dbReference type="EMBL" id="KV425578">
    <property type="protein sequence ID" value="KZT24373.1"/>
    <property type="molecule type" value="Genomic_DNA"/>
</dbReference>